<feature type="region of interest" description="Disordered" evidence="11">
    <location>
        <begin position="343"/>
        <end position="366"/>
    </location>
</feature>
<comment type="similarity">
    <text evidence="4">Belongs to the PICALM/SNAP91 family.</text>
</comment>
<keyword evidence="6" id="KW-0333">Golgi apparatus</keyword>
<comment type="subunit">
    <text evidence="10">Binds clathrin and phosphatidylinositol 4,5-bisphosphate.</text>
</comment>
<evidence type="ECO:0000256" key="11">
    <source>
        <dbReference type="SAM" id="MobiDB-lite"/>
    </source>
</evidence>
<evidence type="ECO:0000256" key="5">
    <source>
        <dbReference type="ARBA" id="ARBA00022583"/>
    </source>
</evidence>
<keyword evidence="5" id="KW-0254">Endocytosis</keyword>
<dbReference type="GO" id="GO:0032050">
    <property type="term" value="F:clathrin heavy chain binding"/>
    <property type="evidence" value="ECO:0007669"/>
    <property type="project" value="TreeGrafter"/>
</dbReference>
<organism evidence="13 14">
    <name type="scientific">Artemia franciscana</name>
    <name type="common">Brine shrimp</name>
    <name type="synonym">Artemia sanfranciscana</name>
    <dbReference type="NCBI Taxonomy" id="6661"/>
    <lineage>
        <taxon>Eukaryota</taxon>
        <taxon>Metazoa</taxon>
        <taxon>Ecdysozoa</taxon>
        <taxon>Arthropoda</taxon>
        <taxon>Crustacea</taxon>
        <taxon>Branchiopoda</taxon>
        <taxon>Anostraca</taxon>
        <taxon>Artemiidae</taxon>
        <taxon>Artemia</taxon>
    </lineage>
</organism>
<name>A0AA88L8U7_ARTSF</name>
<dbReference type="CDD" id="cd16985">
    <property type="entry name" value="ANTH_N_AP180"/>
    <property type="match status" value="1"/>
</dbReference>
<evidence type="ECO:0000313" key="13">
    <source>
        <dbReference type="EMBL" id="KAK2717044.1"/>
    </source>
</evidence>
<dbReference type="GO" id="GO:0005905">
    <property type="term" value="C:clathrin-coated pit"/>
    <property type="evidence" value="ECO:0007669"/>
    <property type="project" value="UniProtKB-SubCell"/>
</dbReference>
<evidence type="ECO:0000256" key="6">
    <source>
        <dbReference type="ARBA" id="ARBA00023034"/>
    </source>
</evidence>
<dbReference type="GO" id="GO:0072583">
    <property type="term" value="P:clathrin-dependent endocytosis"/>
    <property type="evidence" value="ECO:0007669"/>
    <property type="project" value="InterPro"/>
</dbReference>
<evidence type="ECO:0000256" key="3">
    <source>
        <dbReference type="ARBA" id="ARBA00004600"/>
    </source>
</evidence>
<dbReference type="FunFam" id="1.25.40.90:FF:000017">
    <property type="entry name" value="Phosphatidylinositol-binding clathrin assembly protein LAP"/>
    <property type="match status" value="1"/>
</dbReference>
<accession>A0AA88L8U7</accession>
<dbReference type="GO" id="GO:0030136">
    <property type="term" value="C:clathrin-coated vesicle"/>
    <property type="evidence" value="ECO:0007669"/>
    <property type="project" value="UniProtKB-SubCell"/>
</dbReference>
<dbReference type="InterPro" id="IPR011417">
    <property type="entry name" value="ANTH_dom"/>
</dbReference>
<dbReference type="AlphaFoldDB" id="A0AA88L8U7"/>
<comment type="subcellular location">
    <subcellularLocation>
        <location evidence="1">Cytoplasmic vesicle</location>
        <location evidence="1">Clathrin-coated vesicle</location>
    </subcellularLocation>
    <subcellularLocation>
        <location evidence="2">Golgi apparatus</location>
    </subcellularLocation>
    <subcellularLocation>
        <location evidence="3">Membrane</location>
        <location evidence="3">Clathrin-coated pit</location>
    </subcellularLocation>
</comment>
<evidence type="ECO:0000256" key="4">
    <source>
        <dbReference type="ARBA" id="ARBA00008011"/>
    </source>
</evidence>
<comment type="caution">
    <text evidence="13">The sequence shown here is derived from an EMBL/GenBank/DDBJ whole genome shotgun (WGS) entry which is preliminary data.</text>
</comment>
<dbReference type="GO" id="GO:0005794">
    <property type="term" value="C:Golgi apparatus"/>
    <property type="evidence" value="ECO:0007669"/>
    <property type="project" value="UniProtKB-SubCell"/>
</dbReference>
<proteinExistence type="inferred from homology"/>
<dbReference type="PROSITE" id="PS50942">
    <property type="entry name" value="ENTH"/>
    <property type="match status" value="1"/>
</dbReference>
<keyword evidence="9" id="KW-0968">Cytoplasmic vesicle</keyword>
<dbReference type="Pfam" id="PF07651">
    <property type="entry name" value="ANTH"/>
    <property type="match status" value="1"/>
</dbReference>
<evidence type="ECO:0000256" key="1">
    <source>
        <dbReference type="ARBA" id="ARBA00004132"/>
    </source>
</evidence>
<evidence type="ECO:0000256" key="2">
    <source>
        <dbReference type="ARBA" id="ARBA00004555"/>
    </source>
</evidence>
<dbReference type="FunFam" id="1.20.58.150:FF:000001">
    <property type="entry name" value="phosphatidylinositol-binding clathrin assembly protein-like isoform X1"/>
    <property type="match status" value="1"/>
</dbReference>
<feature type="region of interest" description="Disordered" evidence="11">
    <location>
        <begin position="294"/>
        <end position="322"/>
    </location>
</feature>
<reference evidence="13" key="1">
    <citation type="submission" date="2023-07" db="EMBL/GenBank/DDBJ databases">
        <title>Chromosome-level genome assembly of Artemia franciscana.</title>
        <authorList>
            <person name="Jo E."/>
        </authorList>
    </citation>
    <scope>NUCLEOTIDE SEQUENCE</scope>
    <source>
        <tissue evidence="13">Whole body</tissue>
    </source>
</reference>
<dbReference type="GO" id="GO:0005545">
    <property type="term" value="F:1-phosphatidylinositol binding"/>
    <property type="evidence" value="ECO:0007669"/>
    <property type="project" value="InterPro"/>
</dbReference>
<dbReference type="PANTHER" id="PTHR22951">
    <property type="entry name" value="CLATHRIN ASSEMBLY PROTEIN"/>
    <property type="match status" value="1"/>
</dbReference>
<dbReference type="InterPro" id="IPR045192">
    <property type="entry name" value="AP180-like"/>
</dbReference>
<dbReference type="EMBL" id="JAVRJZ010000011">
    <property type="protein sequence ID" value="KAK2717044.1"/>
    <property type="molecule type" value="Genomic_DNA"/>
</dbReference>
<keyword evidence="14" id="KW-1185">Reference proteome</keyword>
<dbReference type="InterPro" id="IPR013809">
    <property type="entry name" value="ENTH"/>
</dbReference>
<evidence type="ECO:0000259" key="12">
    <source>
        <dbReference type="PROSITE" id="PS50942"/>
    </source>
</evidence>
<dbReference type="GO" id="GO:0000149">
    <property type="term" value="F:SNARE binding"/>
    <property type="evidence" value="ECO:0007669"/>
    <property type="project" value="TreeGrafter"/>
</dbReference>
<protein>
    <recommendedName>
        <fullName evidence="12">ENTH domain-containing protein</fullName>
    </recommendedName>
</protein>
<sequence length="658" mass="70695">MAGQTISDRILAARHSLAGQGVAKSVCKATTEEILAPKKKHLEYLLHCTNEPNVSIPQLANLLIERSQSSGWVVVFKSLITTHHLMCYGNERFTQYLASSNCSFQLSSFTDKSGGPQATTGQGYDMSQFVRRYSTYLNEKAFSYRGVAFDFCKVKRGKEDGTLRTMPTDKLLKTLPILQNQLDALLAFDATANDLTNSVVNTAFMYLFRDLIRLFACYNDGIINLLEKYFDMNKKQCRDALDCYKKFLVRMDRVAEFLKVAETVGLDKSEIPDLKKAPGSLLDALEAHLAALEGKKPGKEGPPVPPQSQASSANGNGVALDETTKRKVIAEEEAAMEMFRKSTNPFLSSPTNSAPQTAPSASVTTTSSNSAIIDLFSLEEPPISAMTSQPITQASNSTKSLDDLLSLGANPFGSTQATTLPQQAPPIPPMPMTGGINWSSSNSVTSQQQQFFSAQTAVVQPNGHCLNNLSSQFVSDSTFNTVFGTPNGKPANGYEIFGDVIQAQTVSGFASAPKSSNQQKVITGDLDSSLASLAENLNINKAMTPQSRPMGGVIPAARQVQASLPMGGMGGNISQGGWPQQHGMYRQPMGVVPGNNAGMITHNMGPMAQPMVGNMAPMLGNMAPAMGGTTMQPMGMQQPHMFGMTGSQTQSLDPFGAL</sequence>
<dbReference type="Gene3D" id="1.20.58.150">
    <property type="entry name" value="ANTH domain"/>
    <property type="match status" value="1"/>
</dbReference>
<dbReference type="GO" id="GO:0040011">
    <property type="term" value="P:locomotion"/>
    <property type="evidence" value="ECO:0007669"/>
    <property type="project" value="UniProtKB-ARBA"/>
</dbReference>
<dbReference type="InterPro" id="IPR008942">
    <property type="entry name" value="ENTH_VHS"/>
</dbReference>
<dbReference type="GO" id="GO:0008021">
    <property type="term" value="C:synaptic vesicle"/>
    <property type="evidence" value="ECO:0007669"/>
    <property type="project" value="TreeGrafter"/>
</dbReference>
<dbReference type="InterPro" id="IPR014712">
    <property type="entry name" value="ANTH_dom_sf"/>
</dbReference>
<feature type="domain" description="ENTH" evidence="12">
    <location>
        <begin position="14"/>
        <end position="151"/>
    </location>
</feature>
<dbReference type="GO" id="GO:0005546">
    <property type="term" value="F:phosphatidylinositol-4,5-bisphosphate binding"/>
    <property type="evidence" value="ECO:0007669"/>
    <property type="project" value="TreeGrafter"/>
</dbReference>
<dbReference type="GO" id="GO:0016185">
    <property type="term" value="P:synaptic vesicle budding from presynaptic endocytic zone membrane"/>
    <property type="evidence" value="ECO:0007669"/>
    <property type="project" value="TreeGrafter"/>
</dbReference>
<dbReference type="PANTHER" id="PTHR22951:SF5">
    <property type="entry name" value="PHOSPHATIDYLINOSITOL-BINDING CLATHRIN ASSEMBLY PROTEIN LAP"/>
    <property type="match status" value="1"/>
</dbReference>
<dbReference type="SUPFAM" id="SSF48464">
    <property type="entry name" value="ENTH/VHS domain"/>
    <property type="match status" value="1"/>
</dbReference>
<keyword evidence="8" id="KW-0168">Coated pit</keyword>
<evidence type="ECO:0000256" key="7">
    <source>
        <dbReference type="ARBA" id="ARBA00023136"/>
    </source>
</evidence>
<feature type="compositionally biased region" description="Polar residues" evidence="11">
    <location>
        <begin position="343"/>
        <end position="352"/>
    </location>
</feature>
<evidence type="ECO:0000256" key="8">
    <source>
        <dbReference type="ARBA" id="ARBA00023176"/>
    </source>
</evidence>
<keyword evidence="7" id="KW-0472">Membrane</keyword>
<dbReference type="Gene3D" id="1.25.40.90">
    <property type="match status" value="1"/>
</dbReference>
<evidence type="ECO:0000313" key="14">
    <source>
        <dbReference type="Proteomes" id="UP001187531"/>
    </source>
</evidence>
<evidence type="ECO:0000256" key="9">
    <source>
        <dbReference type="ARBA" id="ARBA00023329"/>
    </source>
</evidence>
<dbReference type="SMART" id="SM00273">
    <property type="entry name" value="ENTH"/>
    <property type="match status" value="1"/>
</dbReference>
<gene>
    <name evidence="13" type="ORF">QYM36_007254</name>
</gene>
<dbReference type="Proteomes" id="UP001187531">
    <property type="component" value="Unassembled WGS sequence"/>
</dbReference>
<dbReference type="GO" id="GO:0098894">
    <property type="term" value="C:extrinsic component of presynaptic endocytic zone membrane"/>
    <property type="evidence" value="ECO:0007669"/>
    <property type="project" value="TreeGrafter"/>
</dbReference>
<evidence type="ECO:0000256" key="10">
    <source>
        <dbReference type="ARBA" id="ARBA00064895"/>
    </source>
</evidence>
<dbReference type="GO" id="GO:0048268">
    <property type="term" value="P:clathrin coat assembly"/>
    <property type="evidence" value="ECO:0007669"/>
    <property type="project" value="InterPro"/>
</dbReference>
<dbReference type="SUPFAM" id="SSF89009">
    <property type="entry name" value="GAT-like domain"/>
    <property type="match status" value="1"/>
</dbReference>
<feature type="compositionally biased region" description="Low complexity" evidence="11">
    <location>
        <begin position="353"/>
        <end position="366"/>
    </location>
</feature>